<sequence length="103" mass="11467">MTRHDKKKTVAVHAPAKADGWPAAQPLRHFAAQAFRSYLKELNGNRPKDLYRFVLGEIEAPLIQVALEYTEGNQTEAARLLGLSRATLRKKLRLHGVPTPPAS</sequence>
<evidence type="ECO:0000256" key="1">
    <source>
        <dbReference type="ARBA" id="ARBA00008559"/>
    </source>
</evidence>
<keyword evidence="2 5" id="KW-0238">DNA-binding</keyword>
<dbReference type="SUPFAM" id="SSF46689">
    <property type="entry name" value="Homeodomain-like"/>
    <property type="match status" value="1"/>
</dbReference>
<dbReference type="PANTHER" id="PTHR47918">
    <property type="entry name" value="DNA-BINDING PROTEIN FIS"/>
    <property type="match status" value="1"/>
</dbReference>
<name>T1ATS6_9ZZZZ</name>
<dbReference type="InterPro" id="IPR009057">
    <property type="entry name" value="Homeodomain-like_sf"/>
</dbReference>
<dbReference type="AlphaFoldDB" id="T1ATS6"/>
<dbReference type="InterPro" id="IPR050207">
    <property type="entry name" value="Trans_regulatory_Fis"/>
</dbReference>
<organism evidence="5">
    <name type="scientific">mine drainage metagenome</name>
    <dbReference type="NCBI Taxonomy" id="410659"/>
    <lineage>
        <taxon>unclassified sequences</taxon>
        <taxon>metagenomes</taxon>
        <taxon>ecological metagenomes</taxon>
    </lineage>
</organism>
<comment type="similarity">
    <text evidence="1">Belongs to the transcriptional regulatory Fis family.</text>
</comment>
<evidence type="ECO:0000313" key="5">
    <source>
        <dbReference type="EMBL" id="EQD63991.1"/>
    </source>
</evidence>
<dbReference type="PRINTS" id="PR01591">
    <property type="entry name" value="DNABINDNGFIS"/>
</dbReference>
<proteinExistence type="inferred from homology"/>
<dbReference type="PANTHER" id="PTHR47918:SF1">
    <property type="entry name" value="DNA-BINDING PROTEIN FIS"/>
    <property type="match status" value="1"/>
</dbReference>
<dbReference type="PRINTS" id="PR01590">
    <property type="entry name" value="HTHFIS"/>
</dbReference>
<evidence type="ECO:0000256" key="2">
    <source>
        <dbReference type="ARBA" id="ARBA00023125"/>
    </source>
</evidence>
<evidence type="ECO:0000259" key="4">
    <source>
        <dbReference type="Pfam" id="PF02954"/>
    </source>
</evidence>
<dbReference type="EMBL" id="AUZZ01001555">
    <property type="protein sequence ID" value="EQD63991.1"/>
    <property type="molecule type" value="Genomic_DNA"/>
</dbReference>
<protein>
    <recommendedName>
        <fullName evidence="3">Putative Fis-like DNA-binding protein</fullName>
    </recommendedName>
</protein>
<reference evidence="5" key="2">
    <citation type="journal article" date="2014" name="ISME J.">
        <title>Microbial stratification in low pH oxic and suboxic macroscopic growths along an acid mine drainage.</title>
        <authorList>
            <person name="Mendez-Garcia C."/>
            <person name="Mesa V."/>
            <person name="Sprenger R.R."/>
            <person name="Richter M."/>
            <person name="Diez M.S."/>
            <person name="Solano J."/>
            <person name="Bargiela R."/>
            <person name="Golyshina O.V."/>
            <person name="Manteca A."/>
            <person name="Ramos J.L."/>
            <person name="Gallego J.R."/>
            <person name="Llorente I."/>
            <person name="Martins Dos Santos V.A."/>
            <person name="Jensen O.N."/>
            <person name="Pelaez A.I."/>
            <person name="Sanchez J."/>
            <person name="Ferrer M."/>
        </authorList>
    </citation>
    <scope>NUCLEOTIDE SEQUENCE</scope>
</reference>
<comment type="caution">
    <text evidence="5">The sequence shown here is derived from an EMBL/GenBank/DDBJ whole genome shotgun (WGS) entry which is preliminary data.</text>
</comment>
<accession>T1ATS6</accession>
<gene>
    <name evidence="5" type="ORF">B2A_02245</name>
</gene>
<dbReference type="InterPro" id="IPR002197">
    <property type="entry name" value="HTH_Fis"/>
</dbReference>
<dbReference type="Gene3D" id="1.10.10.60">
    <property type="entry name" value="Homeodomain-like"/>
    <property type="match status" value="1"/>
</dbReference>
<dbReference type="InterPro" id="IPR005412">
    <property type="entry name" value="Fis_DNA-bd"/>
</dbReference>
<dbReference type="GO" id="GO:0006355">
    <property type="term" value="P:regulation of DNA-templated transcription"/>
    <property type="evidence" value="ECO:0007669"/>
    <property type="project" value="InterPro"/>
</dbReference>
<dbReference type="Pfam" id="PF02954">
    <property type="entry name" value="HTH_8"/>
    <property type="match status" value="1"/>
</dbReference>
<dbReference type="PIRSF" id="PIRSF002097">
    <property type="entry name" value="DNA-binding_Fis"/>
    <property type="match status" value="1"/>
</dbReference>
<reference evidence="5" key="1">
    <citation type="submission" date="2013-08" db="EMBL/GenBank/DDBJ databases">
        <authorList>
            <person name="Mendez C."/>
            <person name="Richter M."/>
            <person name="Ferrer M."/>
            <person name="Sanchez J."/>
        </authorList>
    </citation>
    <scope>NUCLEOTIDE SEQUENCE</scope>
</reference>
<dbReference type="GO" id="GO:0043565">
    <property type="term" value="F:sequence-specific DNA binding"/>
    <property type="evidence" value="ECO:0007669"/>
    <property type="project" value="InterPro"/>
</dbReference>
<feature type="domain" description="DNA binding HTH" evidence="4">
    <location>
        <begin position="55"/>
        <end position="93"/>
    </location>
</feature>
<evidence type="ECO:0000256" key="3">
    <source>
        <dbReference type="ARBA" id="ARBA00029540"/>
    </source>
</evidence>